<dbReference type="Pfam" id="PF11747">
    <property type="entry name" value="RebB"/>
    <property type="match status" value="1"/>
</dbReference>
<dbReference type="EMBL" id="AP017378">
    <property type="protein sequence ID" value="BBD10078.1"/>
    <property type="molecule type" value="Genomic_DNA"/>
</dbReference>
<gene>
    <name evidence="1" type="ORF">DFE_3352</name>
</gene>
<dbReference type="RefSeq" id="WP_126381157.1">
    <property type="nucleotide sequence ID" value="NZ_AP017378.1"/>
</dbReference>
<dbReference type="OrthoDB" id="5878449at2"/>
<dbReference type="Pfam" id="PF01391">
    <property type="entry name" value="Collagen"/>
    <property type="match status" value="1"/>
</dbReference>
<protein>
    <recommendedName>
        <fullName evidence="3">Collagen triple helix repeat protein</fullName>
    </recommendedName>
</protein>
<proteinExistence type="predicted"/>
<evidence type="ECO:0008006" key="3">
    <source>
        <dbReference type="Google" id="ProtNLM"/>
    </source>
</evidence>
<dbReference type="Proteomes" id="UP000269883">
    <property type="component" value="Chromosome"/>
</dbReference>
<dbReference type="InterPro" id="IPR008160">
    <property type="entry name" value="Collagen"/>
</dbReference>
<dbReference type="InterPro" id="IPR021070">
    <property type="entry name" value="Killing_trait_RebB"/>
</dbReference>
<sequence>MGKDNAVNTQITDSVIEMLESTVGSGPSHSMAVIDSVMAETMSMHMHNAVTTQHNAKLVGQASMAQTCARILAVQSFGGPVFTSVPGPAGPKGPPGDMGQQGLRGAPGSVGAQGPIGAQGVKGAKGEPCSSGQTTRVVVPDIVVEDVQPIIPEVEVIAPDGQIIDPR</sequence>
<accession>A0A2Z6B3R3</accession>
<dbReference type="AlphaFoldDB" id="A0A2Z6B3R3"/>
<name>A0A2Z6B3R3_9BACT</name>
<reference evidence="1 2" key="1">
    <citation type="journal article" date="2018" name="Sci. Adv.">
        <title>Multi-heme cytochromes provide a pathway for survival in energy-limited environments.</title>
        <authorList>
            <person name="Deng X."/>
            <person name="Dohmae N."/>
            <person name="Nealson K.H."/>
            <person name="Hashimoto K."/>
            <person name="Okamoto A."/>
        </authorList>
    </citation>
    <scope>NUCLEOTIDE SEQUENCE [LARGE SCALE GENOMIC DNA]</scope>
    <source>
        <strain evidence="1 2">IS5</strain>
    </source>
</reference>
<organism evidence="1 2">
    <name type="scientific">Desulfovibrio ferrophilus</name>
    <dbReference type="NCBI Taxonomy" id="241368"/>
    <lineage>
        <taxon>Bacteria</taxon>
        <taxon>Pseudomonadati</taxon>
        <taxon>Thermodesulfobacteriota</taxon>
        <taxon>Desulfovibrionia</taxon>
        <taxon>Desulfovibrionales</taxon>
        <taxon>Desulfovibrionaceae</taxon>
        <taxon>Desulfovibrio</taxon>
    </lineage>
</organism>
<evidence type="ECO:0000313" key="1">
    <source>
        <dbReference type="EMBL" id="BBD10078.1"/>
    </source>
</evidence>
<keyword evidence="2" id="KW-1185">Reference proteome</keyword>
<dbReference type="KEGG" id="dfl:DFE_3352"/>
<evidence type="ECO:0000313" key="2">
    <source>
        <dbReference type="Proteomes" id="UP000269883"/>
    </source>
</evidence>